<feature type="domain" description="DUF6455" evidence="1">
    <location>
        <begin position="1"/>
        <end position="92"/>
    </location>
</feature>
<dbReference type="EMBL" id="FTOG01000007">
    <property type="protein sequence ID" value="SIS95331.1"/>
    <property type="molecule type" value="Genomic_DNA"/>
</dbReference>
<protein>
    <recommendedName>
        <fullName evidence="1">DUF6455 domain-containing protein</fullName>
    </recommendedName>
</protein>
<accession>A0A1N7NAT9</accession>
<reference evidence="3" key="1">
    <citation type="submission" date="2017-01" db="EMBL/GenBank/DDBJ databases">
        <authorList>
            <person name="Varghese N."/>
            <person name="Submissions S."/>
        </authorList>
    </citation>
    <scope>NUCLEOTIDE SEQUENCE [LARGE SCALE GENOMIC DNA]</scope>
    <source>
        <strain evidence="3">DSM 19945</strain>
    </source>
</reference>
<keyword evidence="3" id="KW-1185">Reference proteome</keyword>
<dbReference type="OrthoDB" id="7961152at2"/>
<organism evidence="2 3">
    <name type="scientific">Rhodobacter aestuarii</name>
    <dbReference type="NCBI Taxonomy" id="453582"/>
    <lineage>
        <taxon>Bacteria</taxon>
        <taxon>Pseudomonadati</taxon>
        <taxon>Pseudomonadota</taxon>
        <taxon>Alphaproteobacteria</taxon>
        <taxon>Rhodobacterales</taxon>
        <taxon>Rhodobacter group</taxon>
        <taxon>Rhodobacter</taxon>
    </lineage>
</organism>
<name>A0A1N7NAT9_9RHOB</name>
<evidence type="ECO:0000313" key="2">
    <source>
        <dbReference type="EMBL" id="SIS95331.1"/>
    </source>
</evidence>
<dbReference type="STRING" id="453582.SAMN05421580_107132"/>
<evidence type="ECO:0000313" key="3">
    <source>
        <dbReference type="Proteomes" id="UP000186221"/>
    </source>
</evidence>
<dbReference type="Proteomes" id="UP000186221">
    <property type="component" value="Unassembled WGS sequence"/>
</dbReference>
<dbReference type="Pfam" id="PF20056">
    <property type="entry name" value="DUF6455"/>
    <property type="match status" value="1"/>
</dbReference>
<gene>
    <name evidence="2" type="ORF">SAMN05421580_107132</name>
</gene>
<sequence>MYGRKTLNRHASLMNRMAQVLGINLTEMMIRGKISGDEWREAVVRCASCSEPGECLHWLAEHAEAGVDRNAAPMSDTPGYCTNRMMMARLRHQRAEDELATEVAQGG</sequence>
<proteinExistence type="predicted"/>
<dbReference type="AlphaFoldDB" id="A0A1N7NAT9"/>
<dbReference type="InterPro" id="IPR045601">
    <property type="entry name" value="DUF6455"/>
</dbReference>
<evidence type="ECO:0000259" key="1">
    <source>
        <dbReference type="Pfam" id="PF20056"/>
    </source>
</evidence>
<dbReference type="RefSeq" id="WP_076485169.1">
    <property type="nucleotide sequence ID" value="NZ_FTOG01000007.1"/>
</dbReference>